<sequence length="109" mass="11662">MRSPRQSPGWISFVAFAASLSGGPALASGDVALGEYLSSECTACHQTSGRQVGGIPAIVGHPADQFLALMDAYRGKHRENQVMQTIAGRLTREELLALAAYYESLKPVR</sequence>
<keyword evidence="5" id="KW-0732">Signal</keyword>
<feature type="domain" description="Cytochrome c" evidence="6">
    <location>
        <begin position="29"/>
        <end position="106"/>
    </location>
</feature>
<dbReference type="Pfam" id="PF00034">
    <property type="entry name" value="Cytochrom_C"/>
    <property type="match status" value="1"/>
</dbReference>
<dbReference type="RefSeq" id="WP_054208397.1">
    <property type="nucleotide sequence ID" value="NZ_LGSZ01000028.1"/>
</dbReference>
<dbReference type="Gene3D" id="1.10.760.10">
    <property type="entry name" value="Cytochrome c-like domain"/>
    <property type="match status" value="1"/>
</dbReference>
<dbReference type="InterPro" id="IPR036909">
    <property type="entry name" value="Cyt_c-like_dom_sf"/>
</dbReference>
<organism evidence="7 8">
    <name type="scientific">Bosea vaviloviae</name>
    <dbReference type="NCBI Taxonomy" id="1526658"/>
    <lineage>
        <taxon>Bacteria</taxon>
        <taxon>Pseudomonadati</taxon>
        <taxon>Pseudomonadota</taxon>
        <taxon>Alphaproteobacteria</taxon>
        <taxon>Hyphomicrobiales</taxon>
        <taxon>Boseaceae</taxon>
        <taxon>Bosea</taxon>
    </lineage>
</organism>
<dbReference type="InterPro" id="IPR009056">
    <property type="entry name" value="Cyt_c-like_dom"/>
</dbReference>
<dbReference type="Proteomes" id="UP000037822">
    <property type="component" value="Unassembled WGS sequence"/>
</dbReference>
<evidence type="ECO:0000313" key="7">
    <source>
        <dbReference type="EMBL" id="KPH81566.1"/>
    </source>
</evidence>
<dbReference type="GO" id="GO:0009055">
    <property type="term" value="F:electron transfer activity"/>
    <property type="evidence" value="ECO:0007669"/>
    <property type="project" value="InterPro"/>
</dbReference>
<evidence type="ECO:0000256" key="4">
    <source>
        <dbReference type="PROSITE-ProRule" id="PRU00433"/>
    </source>
</evidence>
<evidence type="ECO:0000313" key="8">
    <source>
        <dbReference type="Proteomes" id="UP000037822"/>
    </source>
</evidence>
<keyword evidence="1 4" id="KW-0349">Heme</keyword>
<dbReference type="PATRIC" id="fig|1526658.3.peg.2150"/>
<evidence type="ECO:0000256" key="2">
    <source>
        <dbReference type="ARBA" id="ARBA00022723"/>
    </source>
</evidence>
<keyword evidence="2 4" id="KW-0479">Metal-binding</keyword>
<feature type="chain" id="PRO_5005870918" description="Cytochrome c domain-containing protein" evidence="5">
    <location>
        <begin position="28"/>
        <end position="109"/>
    </location>
</feature>
<dbReference type="OrthoDB" id="9805828at2"/>
<evidence type="ECO:0000256" key="1">
    <source>
        <dbReference type="ARBA" id="ARBA00022617"/>
    </source>
</evidence>
<dbReference type="SUPFAM" id="SSF46626">
    <property type="entry name" value="Cytochrome c"/>
    <property type="match status" value="1"/>
</dbReference>
<feature type="signal peptide" evidence="5">
    <location>
        <begin position="1"/>
        <end position="27"/>
    </location>
</feature>
<dbReference type="GO" id="GO:0020037">
    <property type="term" value="F:heme binding"/>
    <property type="evidence" value="ECO:0007669"/>
    <property type="project" value="InterPro"/>
</dbReference>
<protein>
    <recommendedName>
        <fullName evidence="6">Cytochrome c domain-containing protein</fullName>
    </recommendedName>
</protein>
<comment type="caution">
    <text evidence="7">The sequence shown here is derived from an EMBL/GenBank/DDBJ whole genome shotgun (WGS) entry which is preliminary data.</text>
</comment>
<name>A0A0N1F6H6_9HYPH</name>
<proteinExistence type="predicted"/>
<evidence type="ECO:0000256" key="3">
    <source>
        <dbReference type="ARBA" id="ARBA00023004"/>
    </source>
</evidence>
<evidence type="ECO:0000259" key="6">
    <source>
        <dbReference type="PROSITE" id="PS51007"/>
    </source>
</evidence>
<reference evidence="7 8" key="1">
    <citation type="submission" date="2015-07" db="EMBL/GenBank/DDBJ databases">
        <title>Whole genome sequencing of Bosea vaviloviae isolated from cave pool.</title>
        <authorList>
            <person name="Tan N.E.H."/>
            <person name="Lee Y.P."/>
            <person name="Gan H.M."/>
            <person name="Barton H."/>
            <person name="Savka M.A."/>
        </authorList>
    </citation>
    <scope>NUCLEOTIDE SEQUENCE [LARGE SCALE GENOMIC DNA]</scope>
    <source>
        <strain evidence="7 8">SD260</strain>
    </source>
</reference>
<dbReference type="AlphaFoldDB" id="A0A0N1F6H6"/>
<dbReference type="GO" id="GO:0046872">
    <property type="term" value="F:metal ion binding"/>
    <property type="evidence" value="ECO:0007669"/>
    <property type="project" value="UniProtKB-KW"/>
</dbReference>
<dbReference type="EMBL" id="LGSZ01000028">
    <property type="protein sequence ID" value="KPH81566.1"/>
    <property type="molecule type" value="Genomic_DNA"/>
</dbReference>
<accession>A0A0N1F6H6</accession>
<evidence type="ECO:0000256" key="5">
    <source>
        <dbReference type="SAM" id="SignalP"/>
    </source>
</evidence>
<gene>
    <name evidence="7" type="ORF">AE618_07385</name>
</gene>
<dbReference type="PROSITE" id="PS51007">
    <property type="entry name" value="CYTC"/>
    <property type="match status" value="1"/>
</dbReference>
<keyword evidence="3 4" id="KW-0408">Iron</keyword>
<keyword evidence="8" id="KW-1185">Reference proteome</keyword>